<feature type="domain" description="Glycoside hydrolase family 31 N-terminal" evidence="6">
    <location>
        <begin position="40"/>
        <end position="207"/>
    </location>
</feature>
<dbReference type="InterPro" id="IPR017853">
    <property type="entry name" value="GH"/>
</dbReference>
<dbReference type="OrthoDB" id="176168at2"/>
<feature type="domain" description="Glycosyl hydrolase family 31 C-terminal" evidence="8">
    <location>
        <begin position="592"/>
        <end position="678"/>
    </location>
</feature>
<dbReference type="PANTHER" id="PTHR22762">
    <property type="entry name" value="ALPHA-GLUCOSIDASE"/>
    <property type="match status" value="1"/>
</dbReference>
<dbReference type="Pfam" id="PF17137">
    <property type="entry name" value="DUF5110"/>
    <property type="match status" value="1"/>
</dbReference>
<evidence type="ECO:0000256" key="4">
    <source>
        <dbReference type="RuleBase" id="RU361185"/>
    </source>
</evidence>
<dbReference type="CDD" id="cd06604">
    <property type="entry name" value="GH31_glucosidase_II_MalA"/>
    <property type="match status" value="1"/>
</dbReference>
<dbReference type="PROSITE" id="PS00129">
    <property type="entry name" value="GLYCOSYL_HYDROL_F31_1"/>
    <property type="match status" value="1"/>
</dbReference>
<dbReference type="PANTHER" id="PTHR22762:SF166">
    <property type="entry name" value="ALPHA-GLUCOSIDASE"/>
    <property type="match status" value="1"/>
</dbReference>
<dbReference type="GO" id="GO:0030246">
    <property type="term" value="F:carbohydrate binding"/>
    <property type="evidence" value="ECO:0007669"/>
    <property type="project" value="InterPro"/>
</dbReference>
<dbReference type="EMBL" id="CP001291">
    <property type="protein sequence ID" value="ACK68984.1"/>
    <property type="molecule type" value="Genomic_DNA"/>
</dbReference>
<dbReference type="KEGG" id="cyc:PCC7424_0521"/>
<sequence>MPQYFGQLPILEEPWSIIGAIESFNVNGSQIDFNCSNARMRVSVLAKNLIRVRFTPCQNFLPRRSWAVTLDDSEWDKIDFSVEETPETINIKTEEIQVKIFRDNCRICCYNNEGQSFACDADSGMGWRSGEVAGWKHIETEEHFYGFGERTGLLDKRSEIKTNWTIDAVDYNALTDEMYQAIPFFIALRPHLAYGIFLNSTYWSQFDLGVNKPGTWRMETQNQELDYYIIYGPEPANILHTYTQLTGRMPLPPKWALGYHQSRWGYDNEDLIREIAEEFRTRQIPCDVIHLDIDYMRGFRVFTWSPTRFPHPQELLETLKQEGFKFVTIVDPGVKYEPEAHYSIFDQGLEKNYFVRKREGILFHGYVWPDKAVFPDFLKPDVRYWWGECHKSLTDVGVAGIWNDMNEPAIADRPFGDKGTHIWFPMDAPQGSQEEVTTHAEVHNLYGLMMARSAYEGLERLRPNERSFVLTRSGFAGIQRWSSVWMGDNQAVWEHLEESLPMLCNMGLSGVAFVGCDIGGFAQNSTAELFARWMQVGMLYPFMRAHSAMGTARREPWVFGDRVEKICREFIELRYRLIPYLYTLFWNAASTGEPILRPLFYEYPNDVKTYELHQQVFLGSSLMAAPVCSPGVECRAVYLPEGVWYDWWTGERYEGSTHILAHAPLEVMPLYVKAGSIIPMQGVKQYLDEEGFSDLSFKVYPGEGELTFYEDDGHSFNYRQGEWSTRLIQVSQQEEKITVNFGARQGQWQPPTRKILVEVVGMGQKEFEDDGTGCQLIIK</sequence>
<dbReference type="InterPro" id="IPR000322">
    <property type="entry name" value="Glyco_hydro_31_TIM"/>
</dbReference>
<evidence type="ECO:0000313" key="9">
    <source>
        <dbReference type="EMBL" id="ACK68984.1"/>
    </source>
</evidence>
<keyword evidence="2 4" id="KW-0378">Hydrolase</keyword>
<dbReference type="GO" id="GO:0004558">
    <property type="term" value="F:alpha-1,4-glucosidase activity"/>
    <property type="evidence" value="ECO:0007669"/>
    <property type="project" value="UniProtKB-EC"/>
</dbReference>
<comment type="similarity">
    <text evidence="1 4">Belongs to the glycosyl hydrolase 31 family.</text>
</comment>
<protein>
    <submittedName>
        <fullName evidence="9">Alpha-glucosidase</fullName>
        <ecNumber evidence="9">3.2.1.20</ecNumber>
    </submittedName>
</protein>
<dbReference type="InterPro" id="IPR025887">
    <property type="entry name" value="Glyco_hydro_31_N_dom"/>
</dbReference>
<dbReference type="Pfam" id="PF13802">
    <property type="entry name" value="Gal_mutarotas_2"/>
    <property type="match status" value="1"/>
</dbReference>
<dbReference type="GO" id="GO:0005975">
    <property type="term" value="P:carbohydrate metabolic process"/>
    <property type="evidence" value="ECO:0007669"/>
    <property type="project" value="InterPro"/>
</dbReference>
<reference evidence="10" key="1">
    <citation type="journal article" date="2011" name="MBio">
        <title>Novel metabolic attributes of the genus Cyanothece, comprising a group of unicellular nitrogen-fixing Cyanobacteria.</title>
        <authorList>
            <person name="Bandyopadhyay A."/>
            <person name="Elvitigala T."/>
            <person name="Welsh E."/>
            <person name="Stockel J."/>
            <person name="Liberton M."/>
            <person name="Min H."/>
            <person name="Sherman L.A."/>
            <person name="Pakrasi H.B."/>
        </authorList>
    </citation>
    <scope>NUCLEOTIDE SEQUENCE [LARGE SCALE GENOMIC DNA]</scope>
    <source>
        <strain evidence="10">PCC 7424</strain>
    </source>
</reference>
<evidence type="ECO:0000259" key="7">
    <source>
        <dbReference type="Pfam" id="PF17137"/>
    </source>
</evidence>
<proteinExistence type="inferred from homology"/>
<dbReference type="AlphaFoldDB" id="B7KDG4"/>
<dbReference type="InterPro" id="IPR013780">
    <property type="entry name" value="Glyco_hydro_b"/>
</dbReference>
<accession>B7KDG4</accession>
<dbReference type="CDD" id="cd14752">
    <property type="entry name" value="GH31_N"/>
    <property type="match status" value="1"/>
</dbReference>
<feature type="domain" description="Glycoside hydrolase family 31 TIM barrel" evidence="5">
    <location>
        <begin position="250"/>
        <end position="584"/>
    </location>
</feature>
<dbReference type="InterPro" id="IPR030458">
    <property type="entry name" value="Glyco_hydro_31_AS"/>
</dbReference>
<keyword evidence="3 4" id="KW-0326">Glycosidase</keyword>
<dbReference type="SUPFAM" id="SSF51011">
    <property type="entry name" value="Glycosyl hydrolase domain"/>
    <property type="match status" value="1"/>
</dbReference>
<organism evidence="9 10">
    <name type="scientific">Gloeothece citriformis (strain PCC 7424)</name>
    <name type="common">Cyanothece sp. (strain PCC 7424)</name>
    <dbReference type="NCBI Taxonomy" id="65393"/>
    <lineage>
        <taxon>Bacteria</taxon>
        <taxon>Bacillati</taxon>
        <taxon>Cyanobacteriota</taxon>
        <taxon>Cyanophyceae</taxon>
        <taxon>Oscillatoriophycideae</taxon>
        <taxon>Chroococcales</taxon>
        <taxon>Aphanothecaceae</taxon>
        <taxon>Gloeothece</taxon>
        <taxon>Gloeothece citriformis</taxon>
    </lineage>
</organism>
<dbReference type="InterPro" id="IPR033403">
    <property type="entry name" value="DUF5110"/>
</dbReference>
<dbReference type="InterPro" id="IPR048395">
    <property type="entry name" value="Glyco_hydro_31_C"/>
</dbReference>
<dbReference type="Pfam" id="PF21365">
    <property type="entry name" value="Glyco_hydro_31_3rd"/>
    <property type="match status" value="1"/>
</dbReference>
<dbReference type="InterPro" id="IPR011013">
    <property type="entry name" value="Gal_mutarotase_sf_dom"/>
</dbReference>
<evidence type="ECO:0000313" key="10">
    <source>
        <dbReference type="Proteomes" id="UP000002384"/>
    </source>
</evidence>
<dbReference type="STRING" id="65393.PCC7424_0521"/>
<dbReference type="Pfam" id="PF01055">
    <property type="entry name" value="Glyco_hydro_31_2nd"/>
    <property type="match status" value="1"/>
</dbReference>
<feature type="domain" description="DUF5110" evidence="7">
    <location>
        <begin position="695"/>
        <end position="761"/>
    </location>
</feature>
<gene>
    <name evidence="9" type="ordered locus">PCC7424_0521</name>
</gene>
<dbReference type="eggNOG" id="COG1501">
    <property type="taxonomic scope" value="Bacteria"/>
</dbReference>
<evidence type="ECO:0000259" key="8">
    <source>
        <dbReference type="Pfam" id="PF21365"/>
    </source>
</evidence>
<dbReference type="HOGENOM" id="CLU_000631_7_2_3"/>
<dbReference type="SUPFAM" id="SSF51445">
    <property type="entry name" value="(Trans)glycosidases"/>
    <property type="match status" value="1"/>
</dbReference>
<evidence type="ECO:0000256" key="2">
    <source>
        <dbReference type="ARBA" id="ARBA00022801"/>
    </source>
</evidence>
<evidence type="ECO:0000256" key="3">
    <source>
        <dbReference type="ARBA" id="ARBA00023295"/>
    </source>
</evidence>
<dbReference type="SUPFAM" id="SSF74650">
    <property type="entry name" value="Galactose mutarotase-like"/>
    <property type="match status" value="1"/>
</dbReference>
<dbReference type="Gene3D" id="2.60.40.1180">
    <property type="entry name" value="Golgi alpha-mannosidase II"/>
    <property type="match status" value="2"/>
</dbReference>
<dbReference type="EC" id="3.2.1.20" evidence="9"/>
<evidence type="ECO:0000259" key="5">
    <source>
        <dbReference type="Pfam" id="PF01055"/>
    </source>
</evidence>
<dbReference type="Gene3D" id="2.60.40.1760">
    <property type="entry name" value="glycosyl hydrolase (family 31)"/>
    <property type="match status" value="1"/>
</dbReference>
<dbReference type="RefSeq" id="WP_012597931.1">
    <property type="nucleotide sequence ID" value="NC_011729.1"/>
</dbReference>
<dbReference type="CAZy" id="GH31">
    <property type="family name" value="Glycoside Hydrolase Family 31"/>
</dbReference>
<keyword evidence="10" id="KW-1185">Reference proteome</keyword>
<dbReference type="Proteomes" id="UP000002384">
    <property type="component" value="Chromosome"/>
</dbReference>
<name>B7KDG4_GLOC7</name>
<evidence type="ECO:0000256" key="1">
    <source>
        <dbReference type="ARBA" id="ARBA00007806"/>
    </source>
</evidence>
<dbReference type="Gene3D" id="3.20.20.80">
    <property type="entry name" value="Glycosidases"/>
    <property type="match status" value="2"/>
</dbReference>
<evidence type="ECO:0000259" key="6">
    <source>
        <dbReference type="Pfam" id="PF13802"/>
    </source>
</evidence>